<name>A0A1S2XZH4_CICAR</name>
<proteinExistence type="predicted"/>
<evidence type="ECO:0000313" key="3">
    <source>
        <dbReference type="RefSeq" id="XP_004496112.1"/>
    </source>
</evidence>
<sequence length="155" mass="17313">MDDMNNDISLKLENVKFLLPRDIFDELFYETLKENSSRSLSGDVNKGFWEESTAKGANSVHDPAPNDEALEKNAEHIVPKPTWADIVKGEPSNFNVKKKGNESFPPLMPSVKFEKPGCKGLSPIMNVQQVGDTSKRSEKKNKGGQLLFGNETMKK</sequence>
<reference evidence="3" key="2">
    <citation type="submission" date="2025-08" db="UniProtKB">
        <authorList>
            <consortium name="RefSeq"/>
        </authorList>
    </citation>
    <scope>IDENTIFICATION</scope>
    <source>
        <tissue evidence="3">Etiolated seedlings</tissue>
    </source>
</reference>
<dbReference type="RefSeq" id="XP_073223937.1">
    <property type="nucleotide sequence ID" value="XM_073367836.1"/>
</dbReference>
<dbReference type="RefSeq" id="XP_004496112.1">
    <property type="nucleotide sequence ID" value="XM_004496055.3"/>
</dbReference>
<dbReference type="RefSeq" id="XP_073223936.1">
    <property type="nucleotide sequence ID" value="XM_073367835.1"/>
</dbReference>
<feature type="region of interest" description="Disordered" evidence="1">
    <location>
        <begin position="130"/>
        <end position="155"/>
    </location>
</feature>
<dbReference type="GeneID" id="101492530"/>
<keyword evidence="2" id="KW-1185">Reference proteome</keyword>
<protein>
    <submittedName>
        <fullName evidence="3">Uncharacterized protein LOC101492530</fullName>
    </submittedName>
</protein>
<evidence type="ECO:0000313" key="2">
    <source>
        <dbReference type="Proteomes" id="UP000087171"/>
    </source>
</evidence>
<dbReference type="AlphaFoldDB" id="A0A1S2XZH4"/>
<reference evidence="2" key="1">
    <citation type="journal article" date="2013" name="Nat. Biotechnol.">
        <title>Draft genome sequence of chickpea (Cicer arietinum) provides a resource for trait improvement.</title>
        <authorList>
            <person name="Varshney R.K."/>
            <person name="Song C."/>
            <person name="Saxena R.K."/>
            <person name="Azam S."/>
            <person name="Yu S."/>
            <person name="Sharpe A.G."/>
            <person name="Cannon S."/>
            <person name="Baek J."/>
            <person name="Rosen B.D."/>
            <person name="Tar'an B."/>
            <person name="Millan T."/>
            <person name="Zhang X."/>
            <person name="Ramsay L.D."/>
            <person name="Iwata A."/>
            <person name="Wang Y."/>
            <person name="Nelson W."/>
            <person name="Farmer A.D."/>
            <person name="Gaur P.M."/>
            <person name="Soderlund C."/>
            <person name="Penmetsa R.V."/>
            <person name="Xu C."/>
            <person name="Bharti A.K."/>
            <person name="He W."/>
            <person name="Winter P."/>
            <person name="Zhao S."/>
            <person name="Hane J.K."/>
            <person name="Carrasquilla-Garcia N."/>
            <person name="Condie J.A."/>
            <person name="Upadhyaya H.D."/>
            <person name="Luo M.C."/>
            <person name="Thudi M."/>
            <person name="Gowda C.L."/>
            <person name="Singh N.P."/>
            <person name="Lichtenzveig J."/>
            <person name="Gali K.K."/>
            <person name="Rubio J."/>
            <person name="Nadarajan N."/>
            <person name="Dolezel J."/>
            <person name="Bansal K.C."/>
            <person name="Xu X."/>
            <person name="Edwards D."/>
            <person name="Zhang G."/>
            <person name="Kahl G."/>
            <person name="Gil J."/>
            <person name="Singh K.B."/>
            <person name="Datta S.K."/>
            <person name="Jackson S.A."/>
            <person name="Wang J."/>
            <person name="Cook D.R."/>
        </authorList>
    </citation>
    <scope>NUCLEOTIDE SEQUENCE [LARGE SCALE GENOMIC DNA]</scope>
    <source>
        <strain evidence="2">cv. CDC Frontier</strain>
    </source>
</reference>
<dbReference type="RefSeq" id="XP_073223938.1">
    <property type="nucleotide sequence ID" value="XM_073367837.1"/>
</dbReference>
<organism evidence="2 3">
    <name type="scientific">Cicer arietinum</name>
    <name type="common">Chickpea</name>
    <name type="synonym">Garbanzo</name>
    <dbReference type="NCBI Taxonomy" id="3827"/>
    <lineage>
        <taxon>Eukaryota</taxon>
        <taxon>Viridiplantae</taxon>
        <taxon>Streptophyta</taxon>
        <taxon>Embryophyta</taxon>
        <taxon>Tracheophyta</taxon>
        <taxon>Spermatophyta</taxon>
        <taxon>Magnoliopsida</taxon>
        <taxon>eudicotyledons</taxon>
        <taxon>Gunneridae</taxon>
        <taxon>Pentapetalae</taxon>
        <taxon>rosids</taxon>
        <taxon>fabids</taxon>
        <taxon>Fabales</taxon>
        <taxon>Fabaceae</taxon>
        <taxon>Papilionoideae</taxon>
        <taxon>50 kb inversion clade</taxon>
        <taxon>NPAAA clade</taxon>
        <taxon>Hologalegina</taxon>
        <taxon>IRL clade</taxon>
        <taxon>Cicereae</taxon>
        <taxon>Cicer</taxon>
    </lineage>
</organism>
<dbReference type="Proteomes" id="UP000087171">
    <property type="component" value="Chromosome Ca4"/>
</dbReference>
<evidence type="ECO:0000256" key="1">
    <source>
        <dbReference type="SAM" id="MobiDB-lite"/>
    </source>
</evidence>
<dbReference type="PaxDb" id="3827-XP_004496112.1"/>
<dbReference type="OrthoDB" id="10473517at2759"/>
<gene>
    <name evidence="3" type="primary">LOC101492530</name>
</gene>
<accession>A0A1S2XZH4</accession>